<protein>
    <recommendedName>
        <fullName evidence="2">MADF domain-containing protein</fullName>
    </recommendedName>
</protein>
<dbReference type="EMBL" id="WNYA01000408">
    <property type="protein sequence ID" value="KAG8548441.1"/>
    <property type="molecule type" value="Genomic_DNA"/>
</dbReference>
<feature type="domain" description="MADF" evidence="2">
    <location>
        <begin position="180"/>
        <end position="281"/>
    </location>
</feature>
<dbReference type="Proteomes" id="UP000824782">
    <property type="component" value="Unassembled WGS sequence"/>
</dbReference>
<dbReference type="Pfam" id="PF10545">
    <property type="entry name" value="MADF_DNA_bdg"/>
    <property type="match status" value="1"/>
</dbReference>
<reference evidence="3" key="1">
    <citation type="thesis" date="2020" institute="ProQuest LLC" country="789 East Eisenhower Parkway, Ann Arbor, MI, USA">
        <title>Comparative Genomics and Chromosome Evolution.</title>
        <authorList>
            <person name="Mudd A.B."/>
        </authorList>
    </citation>
    <scope>NUCLEOTIDE SEQUENCE</scope>
    <source>
        <strain evidence="3">237g6f4</strain>
        <tissue evidence="3">Blood</tissue>
    </source>
</reference>
<sequence>MCQDVYFYKEWEYLEEHKDMENHRNRKPLTSPKRPSKRIPSKNRKSEENVLRSSRNRQRMGAKIPPNSEDVPCAEPDGSGKRNAPESCPSPPYFQGDHSILQDNQVEHFGDFEIIVKEEEKEEKELLMIIEEDDVPKHIIPVARRRNRNRKQAVSLPICFIDHQTAKMPRLKRMELKVKELISAVQGHPELWDPSNRGYSDRQKKADAWSSVCRYLYPEWDDLDNRDKDILDNDVRRRWRSARDQFRREIVQRECQNGLAPPSKKPYIHLEELMFLVPVLDLRPAIINGTEAADLPGAQDYHFGDSEPEVQAVTQVVGALDPSEGGRSFCPEEPSTTSTASSVSQVLPLPHPRGRKDKKANYGSASADTIDSQVLAYLQRNIEEDSEDAFVRSLASYMQKVPEQWRLCLRSSIQTLIEACIPPNDPEKVLDILDEVKLSRPPMDIELITPMASYQSPSQPHYGLSSSSHSSPNSYPQSPPCPSHSFPRLPSYSSQPSTSYPQDSLTQPNYAFHSHRESKSHASYPSSVSCNSHLSSSNVPPTSSRASDPMSTSPSCLNTYGSMSTSPPLHSSYTISRPQSQ</sequence>
<dbReference type="PANTHER" id="PTHR12243:SF67">
    <property type="entry name" value="COREPRESSOR OF PANGOLIN, ISOFORM A-RELATED"/>
    <property type="match status" value="1"/>
</dbReference>
<proteinExistence type="predicted"/>
<accession>A0AAV6ZJJ4</accession>
<dbReference type="InterPro" id="IPR039353">
    <property type="entry name" value="TF_Adf1"/>
</dbReference>
<feature type="region of interest" description="Disordered" evidence="1">
    <location>
        <begin position="323"/>
        <end position="365"/>
    </location>
</feature>
<organism evidence="3 4">
    <name type="scientific">Engystomops pustulosus</name>
    <name type="common">Tungara frog</name>
    <name type="synonym">Physalaemus pustulosus</name>
    <dbReference type="NCBI Taxonomy" id="76066"/>
    <lineage>
        <taxon>Eukaryota</taxon>
        <taxon>Metazoa</taxon>
        <taxon>Chordata</taxon>
        <taxon>Craniata</taxon>
        <taxon>Vertebrata</taxon>
        <taxon>Euteleostomi</taxon>
        <taxon>Amphibia</taxon>
        <taxon>Batrachia</taxon>
        <taxon>Anura</taxon>
        <taxon>Neobatrachia</taxon>
        <taxon>Hyloidea</taxon>
        <taxon>Leptodactylidae</taxon>
        <taxon>Leiuperinae</taxon>
        <taxon>Engystomops</taxon>
    </lineage>
</organism>
<feature type="compositionally biased region" description="Low complexity" evidence="1">
    <location>
        <begin position="456"/>
        <end position="476"/>
    </location>
</feature>
<feature type="compositionally biased region" description="Low complexity" evidence="1">
    <location>
        <begin position="526"/>
        <end position="537"/>
    </location>
</feature>
<keyword evidence="4" id="KW-1185">Reference proteome</keyword>
<gene>
    <name evidence="3" type="ORF">GDO81_025361</name>
</gene>
<dbReference type="EMBL" id="WNYA01000408">
    <property type="protein sequence ID" value="KAG8548440.1"/>
    <property type="molecule type" value="Genomic_DNA"/>
</dbReference>
<feature type="compositionally biased region" description="Polar residues" evidence="1">
    <location>
        <begin position="538"/>
        <end position="581"/>
    </location>
</feature>
<evidence type="ECO:0000313" key="4">
    <source>
        <dbReference type="Proteomes" id="UP000824782"/>
    </source>
</evidence>
<dbReference type="InterPro" id="IPR006578">
    <property type="entry name" value="MADF-dom"/>
</dbReference>
<feature type="region of interest" description="Disordered" evidence="1">
    <location>
        <begin position="454"/>
        <end position="581"/>
    </location>
</feature>
<dbReference type="PANTHER" id="PTHR12243">
    <property type="entry name" value="MADF DOMAIN TRANSCRIPTION FACTOR"/>
    <property type="match status" value="1"/>
</dbReference>
<feature type="compositionally biased region" description="Low complexity" evidence="1">
    <location>
        <begin position="335"/>
        <end position="344"/>
    </location>
</feature>
<name>A0AAV6ZJJ4_ENGPU</name>
<evidence type="ECO:0000313" key="3">
    <source>
        <dbReference type="EMBL" id="KAG8548440.1"/>
    </source>
</evidence>
<dbReference type="SMART" id="SM00595">
    <property type="entry name" value="MADF"/>
    <property type="match status" value="1"/>
</dbReference>
<evidence type="ECO:0000256" key="1">
    <source>
        <dbReference type="SAM" id="MobiDB-lite"/>
    </source>
</evidence>
<evidence type="ECO:0000259" key="2">
    <source>
        <dbReference type="PROSITE" id="PS51029"/>
    </source>
</evidence>
<dbReference type="AlphaFoldDB" id="A0AAV6ZJJ4"/>
<feature type="region of interest" description="Disordered" evidence="1">
    <location>
        <begin position="17"/>
        <end position="98"/>
    </location>
</feature>
<feature type="compositionally biased region" description="Basic residues" evidence="1">
    <location>
        <begin position="34"/>
        <end position="43"/>
    </location>
</feature>
<feature type="compositionally biased region" description="Low complexity" evidence="1">
    <location>
        <begin position="490"/>
        <end position="504"/>
    </location>
</feature>
<comment type="caution">
    <text evidence="3">The sequence shown here is derived from an EMBL/GenBank/DDBJ whole genome shotgun (WGS) entry which is preliminary data.</text>
</comment>
<dbReference type="PROSITE" id="PS51029">
    <property type="entry name" value="MADF"/>
    <property type="match status" value="1"/>
</dbReference>